<comment type="caution">
    <text evidence="1">The sequence shown here is derived from an EMBL/GenBank/DDBJ whole genome shotgun (WGS) entry which is preliminary data.</text>
</comment>
<keyword evidence="2" id="KW-1185">Reference proteome</keyword>
<proteinExistence type="predicted"/>
<reference evidence="1 2" key="1">
    <citation type="submission" date="2017-01" db="EMBL/GenBank/DDBJ databases">
        <title>The cable genome- insights into the physiology and evolution of filamentous bacteria capable of sulfide oxidation via long distance electron transfer.</title>
        <authorList>
            <person name="Schreiber L."/>
            <person name="Bjerg J.T."/>
            <person name="Boggild A."/>
            <person name="Van De Vossenberg J."/>
            <person name="Meysman F."/>
            <person name="Nielsen L.P."/>
            <person name="Schramm A."/>
            <person name="Kjeldsen K.U."/>
        </authorList>
    </citation>
    <scope>NUCLEOTIDE SEQUENCE [LARGE SCALE GENOMIC DNA]</scope>
    <source>
        <strain evidence="1">MCF</strain>
    </source>
</reference>
<dbReference type="EMBL" id="MTKO01000077">
    <property type="protein sequence ID" value="RWX45498.1"/>
    <property type="molecule type" value="Genomic_DNA"/>
</dbReference>
<dbReference type="InterPro" id="IPR019239">
    <property type="entry name" value="VapB_antitoxin"/>
</dbReference>
<dbReference type="Proteomes" id="UP000287853">
    <property type="component" value="Unassembled WGS sequence"/>
</dbReference>
<dbReference type="AlphaFoldDB" id="A0A3S3U7H7"/>
<protein>
    <submittedName>
        <fullName evidence="1">Antitoxin of type II TA system, VapB</fullName>
    </submittedName>
</protein>
<dbReference type="Pfam" id="PF09957">
    <property type="entry name" value="VapB_antitoxin"/>
    <property type="match status" value="1"/>
</dbReference>
<gene>
    <name evidence="1" type="ORF">H206_02161</name>
</gene>
<organism evidence="1 2">
    <name type="scientific">Candidatus Electrothrix aarhusensis</name>
    <dbReference type="NCBI Taxonomy" id="1859131"/>
    <lineage>
        <taxon>Bacteria</taxon>
        <taxon>Pseudomonadati</taxon>
        <taxon>Thermodesulfobacteriota</taxon>
        <taxon>Desulfobulbia</taxon>
        <taxon>Desulfobulbales</taxon>
        <taxon>Desulfobulbaceae</taxon>
        <taxon>Candidatus Electrothrix</taxon>
    </lineage>
</organism>
<sequence length="77" mass="9331">MRTTLNIDDFLFQDLMSITRAKTKTEAVRTALTEYLRMKRKEKVLNMRGKLNINDDWQKLRQQEMTESEEYNSERID</sequence>
<name>A0A3S3U7H7_9BACT</name>
<accession>A0A3S3U7H7</accession>
<evidence type="ECO:0000313" key="1">
    <source>
        <dbReference type="EMBL" id="RWX45498.1"/>
    </source>
</evidence>
<evidence type="ECO:0000313" key="2">
    <source>
        <dbReference type="Proteomes" id="UP000287853"/>
    </source>
</evidence>